<dbReference type="InterPro" id="IPR008979">
    <property type="entry name" value="Galactose-bd-like_sf"/>
</dbReference>
<sequence length="950" mass="102062">MFPRQIGLTSLMLSVVLGTAVLAGIGAGQKVGIDLGPTATDNWNNITGNGTTPAGSVLTLDGTILAGVSITVADGRFFNNDGADNWVGLATNGGAAPPEFVDSVTTDIAGTYGTEVPFRIEIAGLNDALTYDIVAVCTSIPPYANVETVTINDNVSLSVARDDSRENGVFHSFTAVSTDGAGNIELVFTNEPEHNPIVCGILITAVAMGQASGPQPDVEATDVLRDTALTWVPGLYAATHDVYFGTSFDDVNDASRSNPMGVLVSQGQTTASYDPAGVLDFETIYYWRIDEVNALPDSTIFKGTVWSFTTEPFAYPIETIVATSNRISDEGAGPENTVDGSGLDEADRHSVDSADMWVAKAPDDEDLYIQYEFDRIYKLYEMLVWNYNVQFELMLGFGVKDVTIEYSEDGQAWVDLSDVELNQATATSTYTYNTTVDLQGVAARFVRLTVNSAFGATGQYGLSEVRFTHVPAHAREPQPADGAADVGVDATLGWRAGRDAVSHEVYVGTDAEALDLAATVEAASYDPGALNLGATYYWQVNAVQETESWEGDLWSFATQPYLVVDDFESYTDDIDAGEAIFDTWLDGWVNDTGSTVGHMTSPFAERNVVRSGSQSMPLFYDNTTATVSEAELELVADWTTNGIRSLSLYFYGDPDNTGQLYVKINGTKVPYDGDADDITRSVWQPWNIDLSAIGNVGNVRSLTIGIEGAGATGVVYIDDIRLYPHAPEFIVPAEPDTANLVAQYAFDGNANDASGNGFHGTVHGNVTYREGIVGSAADFDGIDSLIDCGDVPVGAVGAISVSLWVHPRNINQNWAGYVSKWTLDNSQCTFWLGQHSTDGWLRFSIYPGGPTAETAVDSGRAILRDGEWTHIVCTYDGDIQKIYADGVEIVASPARDAGLIDRGGNLRLGIVATANFFDGLMDDVRIYDCALSSEEAAWLAGRRAPMHKSF</sequence>
<dbReference type="AlphaFoldDB" id="A0AAW6U5L5"/>
<protein>
    <submittedName>
        <fullName evidence="4">Discoidin domain-containing protein</fullName>
    </submittedName>
</protein>
<evidence type="ECO:0000259" key="3">
    <source>
        <dbReference type="PROSITE" id="PS50022"/>
    </source>
</evidence>
<keyword evidence="5" id="KW-1185">Reference proteome</keyword>
<reference evidence="4" key="1">
    <citation type="submission" date="2023-05" db="EMBL/GenBank/DDBJ databases">
        <title>Anaerotaeda fermentans gen. nov., sp. nov., a novel anaerobic planctomycete of the new family within the order Sedimentisphaerales isolated from Taman Peninsula, Russia.</title>
        <authorList>
            <person name="Khomyakova M.A."/>
            <person name="Merkel A.Y."/>
            <person name="Slobodkin A.I."/>
        </authorList>
    </citation>
    <scope>NUCLEOTIDE SEQUENCE</scope>
    <source>
        <strain evidence="4">M17dextr</strain>
    </source>
</reference>
<keyword evidence="1" id="KW-0732">Signal</keyword>
<evidence type="ECO:0000256" key="2">
    <source>
        <dbReference type="ARBA" id="ARBA00023157"/>
    </source>
</evidence>
<dbReference type="EMBL" id="JASCXX010000020">
    <property type="protein sequence ID" value="MDI6450463.1"/>
    <property type="molecule type" value="Genomic_DNA"/>
</dbReference>
<dbReference type="Pfam" id="PF13385">
    <property type="entry name" value="Laminin_G_3"/>
    <property type="match status" value="1"/>
</dbReference>
<dbReference type="InterPro" id="IPR013783">
    <property type="entry name" value="Ig-like_fold"/>
</dbReference>
<comment type="caution">
    <text evidence="4">The sequence shown here is derived from an EMBL/GenBank/DDBJ whole genome shotgun (WGS) entry which is preliminary data.</text>
</comment>
<evidence type="ECO:0000256" key="1">
    <source>
        <dbReference type="ARBA" id="ARBA00022729"/>
    </source>
</evidence>
<dbReference type="SMART" id="SM00560">
    <property type="entry name" value="LamGL"/>
    <property type="match status" value="1"/>
</dbReference>
<accession>A0AAW6U5L5</accession>
<dbReference type="InterPro" id="IPR000421">
    <property type="entry name" value="FA58C"/>
</dbReference>
<evidence type="ECO:0000313" key="4">
    <source>
        <dbReference type="EMBL" id="MDI6450463.1"/>
    </source>
</evidence>
<dbReference type="Gene3D" id="2.60.120.260">
    <property type="entry name" value="Galactose-binding domain-like"/>
    <property type="match status" value="2"/>
</dbReference>
<proteinExistence type="predicted"/>
<keyword evidence="2" id="KW-1015">Disulfide bond</keyword>
<dbReference type="SUPFAM" id="SSF49899">
    <property type="entry name" value="Concanavalin A-like lectins/glucanases"/>
    <property type="match status" value="1"/>
</dbReference>
<dbReference type="RefSeq" id="WP_349245874.1">
    <property type="nucleotide sequence ID" value="NZ_JASCXX010000020.1"/>
</dbReference>
<dbReference type="PROSITE" id="PS50022">
    <property type="entry name" value="FA58C_3"/>
    <property type="match status" value="1"/>
</dbReference>
<dbReference type="SUPFAM" id="SSF49785">
    <property type="entry name" value="Galactose-binding domain-like"/>
    <property type="match status" value="1"/>
</dbReference>
<dbReference type="Pfam" id="PF00754">
    <property type="entry name" value="F5_F8_type_C"/>
    <property type="match status" value="1"/>
</dbReference>
<feature type="domain" description="F5/8 type C" evidence="3">
    <location>
        <begin position="310"/>
        <end position="448"/>
    </location>
</feature>
<evidence type="ECO:0000313" key="5">
    <source>
        <dbReference type="Proteomes" id="UP001431776"/>
    </source>
</evidence>
<dbReference type="Proteomes" id="UP001431776">
    <property type="component" value="Unassembled WGS sequence"/>
</dbReference>
<name>A0AAW6U5L5_9BACT</name>
<dbReference type="Gene3D" id="2.60.40.10">
    <property type="entry name" value="Immunoglobulins"/>
    <property type="match status" value="1"/>
</dbReference>
<dbReference type="Gene3D" id="2.60.120.200">
    <property type="match status" value="1"/>
</dbReference>
<dbReference type="InterPro" id="IPR013320">
    <property type="entry name" value="ConA-like_dom_sf"/>
</dbReference>
<gene>
    <name evidence="4" type="ORF">QJ522_15490</name>
</gene>
<dbReference type="InterPro" id="IPR006558">
    <property type="entry name" value="LamG-like"/>
</dbReference>
<organism evidence="4 5">
    <name type="scientific">Anaerobaca lacustris</name>
    <dbReference type="NCBI Taxonomy" id="3044600"/>
    <lineage>
        <taxon>Bacteria</taxon>
        <taxon>Pseudomonadati</taxon>
        <taxon>Planctomycetota</taxon>
        <taxon>Phycisphaerae</taxon>
        <taxon>Sedimentisphaerales</taxon>
        <taxon>Anaerobacaceae</taxon>
        <taxon>Anaerobaca</taxon>
    </lineage>
</organism>